<accession>A0A7R9HSZ8</accession>
<dbReference type="AlphaFoldDB" id="A0A7R9HSZ8"/>
<feature type="signal peptide" evidence="1">
    <location>
        <begin position="1"/>
        <end position="21"/>
    </location>
</feature>
<reference evidence="2" key="1">
    <citation type="submission" date="2020-11" db="EMBL/GenBank/DDBJ databases">
        <authorList>
            <person name="Tran Van P."/>
        </authorList>
    </citation>
    <scope>NUCLEOTIDE SEQUENCE</scope>
</reference>
<protein>
    <submittedName>
        <fullName evidence="2">Uncharacterized protein</fullName>
    </submittedName>
</protein>
<gene>
    <name evidence="2" type="ORF">TMSB3V08_LOCUS10729</name>
</gene>
<dbReference type="EMBL" id="OB797081">
    <property type="protein sequence ID" value="CAD7434068.1"/>
    <property type="molecule type" value="Genomic_DNA"/>
</dbReference>
<name>A0A7R9HSZ8_9NEOP</name>
<sequence>MLYDCLLLISTLLIATGGLMASPLPNSMVDDMLTKIAQAVPIAGKLFMPSKGSCSDGFISSLQEMGRSMPVIGVLTQKLPLFGKTIMGDGSAAGIPGANILFGIVPSAKKMIESIPLVSDFLFGTKGGCSPSNMKASLPNMQASPSKM</sequence>
<evidence type="ECO:0000313" key="2">
    <source>
        <dbReference type="EMBL" id="CAD7434068.1"/>
    </source>
</evidence>
<proteinExistence type="predicted"/>
<organism evidence="2">
    <name type="scientific">Timema monikensis</name>
    <dbReference type="NCBI Taxonomy" id="170555"/>
    <lineage>
        <taxon>Eukaryota</taxon>
        <taxon>Metazoa</taxon>
        <taxon>Ecdysozoa</taxon>
        <taxon>Arthropoda</taxon>
        <taxon>Hexapoda</taxon>
        <taxon>Insecta</taxon>
        <taxon>Pterygota</taxon>
        <taxon>Neoptera</taxon>
        <taxon>Polyneoptera</taxon>
        <taxon>Phasmatodea</taxon>
        <taxon>Timematodea</taxon>
        <taxon>Timematoidea</taxon>
        <taxon>Timematidae</taxon>
        <taxon>Timema</taxon>
    </lineage>
</organism>
<evidence type="ECO:0000256" key="1">
    <source>
        <dbReference type="SAM" id="SignalP"/>
    </source>
</evidence>
<feature type="chain" id="PRO_5031571990" evidence="1">
    <location>
        <begin position="22"/>
        <end position="148"/>
    </location>
</feature>
<keyword evidence="1" id="KW-0732">Signal</keyword>